<accession>A0ABV1GGH1</accession>
<organism evidence="7 8">
    <name type="scientific">Ruthenibacterium intestinale</name>
    <dbReference type="NCBI Taxonomy" id="3133163"/>
    <lineage>
        <taxon>Bacteria</taxon>
        <taxon>Bacillati</taxon>
        <taxon>Bacillota</taxon>
        <taxon>Clostridia</taxon>
        <taxon>Eubacteriales</taxon>
        <taxon>Oscillospiraceae</taxon>
        <taxon>Ruthenibacterium</taxon>
    </lineage>
</organism>
<evidence type="ECO:0000256" key="3">
    <source>
        <dbReference type="ARBA" id="ARBA00022980"/>
    </source>
</evidence>
<dbReference type="Pfam" id="PF00327">
    <property type="entry name" value="Ribosomal_L30"/>
    <property type="match status" value="1"/>
</dbReference>
<dbReference type="Proteomes" id="UP001477672">
    <property type="component" value="Unassembled WGS sequence"/>
</dbReference>
<dbReference type="PIRSF" id="PIRSF002211">
    <property type="entry name" value="Ribosomal_L30_bac-type"/>
    <property type="match status" value="1"/>
</dbReference>
<comment type="subunit">
    <text evidence="2">Part of the 50S ribosomal subunit.</text>
</comment>
<evidence type="ECO:0000256" key="4">
    <source>
        <dbReference type="ARBA" id="ARBA00023274"/>
    </source>
</evidence>
<evidence type="ECO:0000259" key="6">
    <source>
        <dbReference type="Pfam" id="PF00327"/>
    </source>
</evidence>
<keyword evidence="3 7" id="KW-0689">Ribosomal protein</keyword>
<dbReference type="EMBL" id="JBBMFA010000100">
    <property type="protein sequence ID" value="MEQ2520942.1"/>
    <property type="molecule type" value="Genomic_DNA"/>
</dbReference>
<name>A0ABV1GGH1_9FIRM</name>
<evidence type="ECO:0000256" key="5">
    <source>
        <dbReference type="ARBA" id="ARBA00035492"/>
    </source>
</evidence>
<dbReference type="InterPro" id="IPR036919">
    <property type="entry name" value="Ribo_uL30_ferredoxin-like_sf"/>
</dbReference>
<feature type="domain" description="Large ribosomal subunit protein uL30-like ferredoxin-like fold" evidence="6">
    <location>
        <begin position="3"/>
        <end position="49"/>
    </location>
</feature>
<keyword evidence="4" id="KW-0687">Ribonucleoprotein</keyword>
<dbReference type="Gene3D" id="3.30.1390.20">
    <property type="entry name" value="Ribosomal protein L30, ferredoxin-like fold domain"/>
    <property type="match status" value="1"/>
</dbReference>
<sequence length="54" mass="5793">MKLTKSLIGRSKNQIATAQSLGLKRVGDVTVQPDNTATNGKINKISHMVEVTKA</sequence>
<evidence type="ECO:0000256" key="2">
    <source>
        <dbReference type="ARBA" id="ARBA00011838"/>
    </source>
</evidence>
<dbReference type="GO" id="GO:0005840">
    <property type="term" value="C:ribosome"/>
    <property type="evidence" value="ECO:0007669"/>
    <property type="project" value="UniProtKB-KW"/>
</dbReference>
<dbReference type="NCBIfam" id="TIGR01308">
    <property type="entry name" value="rpmD_bact"/>
    <property type="match status" value="1"/>
</dbReference>
<dbReference type="CDD" id="cd01658">
    <property type="entry name" value="Ribosomal_L30"/>
    <property type="match status" value="1"/>
</dbReference>
<comment type="caution">
    <text evidence="7">The sequence shown here is derived from an EMBL/GenBank/DDBJ whole genome shotgun (WGS) entry which is preliminary data.</text>
</comment>
<dbReference type="InterPro" id="IPR016082">
    <property type="entry name" value="Ribosomal_uL30_ferredoxin-like"/>
</dbReference>
<comment type="similarity">
    <text evidence="1">Belongs to the universal ribosomal protein uL30 family.</text>
</comment>
<evidence type="ECO:0000256" key="1">
    <source>
        <dbReference type="ARBA" id="ARBA00007594"/>
    </source>
</evidence>
<evidence type="ECO:0000313" key="7">
    <source>
        <dbReference type="EMBL" id="MEQ2520942.1"/>
    </source>
</evidence>
<dbReference type="RefSeq" id="WP_349216524.1">
    <property type="nucleotide sequence ID" value="NZ_JBBMFA010000100.1"/>
</dbReference>
<proteinExistence type="inferred from homology"/>
<gene>
    <name evidence="7" type="primary">rpmD</name>
    <name evidence="7" type="ORF">WMO24_10960</name>
</gene>
<reference evidence="7 8" key="1">
    <citation type="submission" date="2024-03" db="EMBL/GenBank/DDBJ databases">
        <title>Human intestinal bacterial collection.</title>
        <authorList>
            <person name="Pauvert C."/>
            <person name="Hitch T.C.A."/>
            <person name="Clavel T."/>
        </authorList>
    </citation>
    <scope>NUCLEOTIDE SEQUENCE [LARGE SCALE GENOMIC DNA]</scope>
    <source>
        <strain evidence="7 8">CLA-JM-H11</strain>
    </source>
</reference>
<dbReference type="SUPFAM" id="SSF55129">
    <property type="entry name" value="Ribosomal protein L30p/L7e"/>
    <property type="match status" value="1"/>
</dbReference>
<protein>
    <recommendedName>
        <fullName evidence="5">50S ribosomal protein L30</fullName>
    </recommendedName>
</protein>
<dbReference type="InterPro" id="IPR005996">
    <property type="entry name" value="Ribosomal_uL30_bac-type"/>
</dbReference>
<evidence type="ECO:0000313" key="8">
    <source>
        <dbReference type="Proteomes" id="UP001477672"/>
    </source>
</evidence>
<keyword evidence="8" id="KW-1185">Reference proteome</keyword>